<evidence type="ECO:0000313" key="2">
    <source>
        <dbReference type="EMBL" id="KAH0543219.1"/>
    </source>
</evidence>
<protein>
    <submittedName>
        <fullName evidence="2">Uncharacterized protein</fullName>
    </submittedName>
</protein>
<name>A0A9P8I9M3_9PEZI</name>
<reference evidence="2" key="1">
    <citation type="submission" date="2021-03" db="EMBL/GenBank/DDBJ databases">
        <title>Comparative genomics and phylogenomic investigation of the class Geoglossomycetes provide insights into ecological specialization and systematics.</title>
        <authorList>
            <person name="Melie T."/>
            <person name="Pirro S."/>
            <person name="Miller A.N."/>
            <person name="Quandt A."/>
        </authorList>
    </citation>
    <scope>NUCLEOTIDE SEQUENCE</scope>
    <source>
        <strain evidence="2">GBOQ0MN5Z8</strain>
    </source>
</reference>
<dbReference type="Proteomes" id="UP000698800">
    <property type="component" value="Unassembled WGS sequence"/>
</dbReference>
<dbReference type="OrthoDB" id="8033832at2759"/>
<accession>A0A9P8I9M3</accession>
<feature type="compositionally biased region" description="Low complexity" evidence="1">
    <location>
        <begin position="306"/>
        <end position="332"/>
    </location>
</feature>
<evidence type="ECO:0000256" key="1">
    <source>
        <dbReference type="SAM" id="MobiDB-lite"/>
    </source>
</evidence>
<feature type="compositionally biased region" description="Basic and acidic residues" evidence="1">
    <location>
        <begin position="252"/>
        <end position="263"/>
    </location>
</feature>
<comment type="caution">
    <text evidence="2">The sequence shown here is derived from an EMBL/GenBank/DDBJ whole genome shotgun (WGS) entry which is preliminary data.</text>
</comment>
<dbReference type="EMBL" id="JAGHQL010000037">
    <property type="protein sequence ID" value="KAH0543219.1"/>
    <property type="molecule type" value="Genomic_DNA"/>
</dbReference>
<feature type="region of interest" description="Disordered" evidence="1">
    <location>
        <begin position="90"/>
        <end position="141"/>
    </location>
</feature>
<feature type="compositionally biased region" description="Polar residues" evidence="1">
    <location>
        <begin position="270"/>
        <end position="279"/>
    </location>
</feature>
<organism evidence="2 3">
    <name type="scientific">Glutinoglossum americanum</name>
    <dbReference type="NCBI Taxonomy" id="1670608"/>
    <lineage>
        <taxon>Eukaryota</taxon>
        <taxon>Fungi</taxon>
        <taxon>Dikarya</taxon>
        <taxon>Ascomycota</taxon>
        <taxon>Pezizomycotina</taxon>
        <taxon>Geoglossomycetes</taxon>
        <taxon>Geoglossales</taxon>
        <taxon>Geoglossaceae</taxon>
        <taxon>Glutinoglossum</taxon>
    </lineage>
</organism>
<feature type="region of interest" description="Disordered" evidence="1">
    <location>
        <begin position="251"/>
        <end position="357"/>
    </location>
</feature>
<keyword evidence="3" id="KW-1185">Reference proteome</keyword>
<feature type="compositionally biased region" description="Low complexity" evidence="1">
    <location>
        <begin position="113"/>
        <end position="134"/>
    </location>
</feature>
<gene>
    <name evidence="2" type="ORF">FGG08_002480</name>
</gene>
<sequence length="461" mass="50626">MPIVLHAVPPEERAVGADGKQKPFAIVERAPLLDGEESLRFKRTPSGNRATGSFGRSKRQSTRTRTAPFKDDWNLTTTDDMWKNFLTKQTEAHQQEQQRNATLSQSASQNLITSTASASQTNTATAGTSAATPAGPKSDMHEPTEVILRGFQPSRSYAAIDKYEKIGGMICEDFPRTEFDNPSRDPAILRDRPLTREELKKANALAMGEHWIKVTFESRYAAERALRASPQEIYGHWVYAEPYKGVPLPASEDYKIPANDRENPPPPPRQGSSFQTATAPLNLPADKGTSGRTTSSTLPRSFTTGSLQATSPATSSATSSAISPLSSSLPTPTHRRTRSSSTTLPPPTLQPTAQTHPELFCRRIPTARRVQLLPAEQAVLPKPSWFSLLLANLGMAALFGGLEECNRLEDGRFDWANSSWYWRLWWCLEVVLGGNFTGTRYGWAEGPGEPNVGPDGTVYPS</sequence>
<dbReference type="AlphaFoldDB" id="A0A9P8I9M3"/>
<proteinExistence type="predicted"/>
<dbReference type="InterPro" id="IPR012677">
    <property type="entry name" value="Nucleotide-bd_a/b_plait_sf"/>
</dbReference>
<feature type="compositionally biased region" description="Polar residues" evidence="1">
    <location>
        <begin position="97"/>
        <end position="112"/>
    </location>
</feature>
<evidence type="ECO:0000313" key="3">
    <source>
        <dbReference type="Proteomes" id="UP000698800"/>
    </source>
</evidence>
<dbReference type="Gene3D" id="3.30.70.330">
    <property type="match status" value="1"/>
</dbReference>
<feature type="region of interest" description="Disordered" evidence="1">
    <location>
        <begin position="34"/>
        <end position="72"/>
    </location>
</feature>
<feature type="compositionally biased region" description="Polar residues" evidence="1">
    <location>
        <begin position="290"/>
        <end position="305"/>
    </location>
</feature>